<name>A0A4Q7LXD9_9MICO</name>
<gene>
    <name evidence="2" type="ORF">EV141_0898</name>
</gene>
<feature type="transmembrane region" description="Helical" evidence="1">
    <location>
        <begin position="338"/>
        <end position="360"/>
    </location>
</feature>
<keyword evidence="1" id="KW-0812">Transmembrane</keyword>
<dbReference type="InterPro" id="IPR003474">
    <property type="entry name" value="Glcn_transporter"/>
</dbReference>
<dbReference type="PANTHER" id="PTHR30354">
    <property type="entry name" value="GNT FAMILY GLUCONATE TRANSPORTER"/>
    <property type="match status" value="1"/>
</dbReference>
<keyword evidence="3" id="KW-1185">Reference proteome</keyword>
<accession>A0A4Q7LXD9</accession>
<organism evidence="2 3">
    <name type="scientific">Microcella putealis</name>
    <dbReference type="NCBI Taxonomy" id="337005"/>
    <lineage>
        <taxon>Bacteria</taxon>
        <taxon>Bacillati</taxon>
        <taxon>Actinomycetota</taxon>
        <taxon>Actinomycetes</taxon>
        <taxon>Micrococcales</taxon>
        <taxon>Microbacteriaceae</taxon>
        <taxon>Microcella</taxon>
    </lineage>
</organism>
<dbReference type="EMBL" id="SGWW01000001">
    <property type="protein sequence ID" value="RZS59666.1"/>
    <property type="molecule type" value="Genomic_DNA"/>
</dbReference>
<evidence type="ECO:0000256" key="1">
    <source>
        <dbReference type="SAM" id="Phobius"/>
    </source>
</evidence>
<feature type="transmembrane region" description="Helical" evidence="1">
    <location>
        <begin position="174"/>
        <end position="196"/>
    </location>
</feature>
<protein>
    <submittedName>
        <fullName evidence="2">Putative D-glycerate permease</fullName>
    </submittedName>
</protein>
<reference evidence="2 3" key="1">
    <citation type="journal article" date="2015" name="Stand. Genomic Sci.">
        <title>Genomic Encyclopedia of Bacterial and Archaeal Type Strains, Phase III: the genomes of soil and plant-associated and newly described type strains.</title>
        <authorList>
            <person name="Whitman W.B."/>
            <person name="Woyke T."/>
            <person name="Klenk H.P."/>
            <person name="Zhou Y."/>
            <person name="Lilburn T.G."/>
            <person name="Beck B.J."/>
            <person name="De Vos P."/>
            <person name="Vandamme P."/>
            <person name="Eisen J.A."/>
            <person name="Garrity G."/>
            <person name="Hugenholtz P."/>
            <person name="Kyrpides N.C."/>
        </authorList>
    </citation>
    <scope>NUCLEOTIDE SEQUENCE [LARGE SCALE GENOMIC DNA]</scope>
    <source>
        <strain evidence="2 3">CV2</strain>
    </source>
</reference>
<feature type="transmembrane region" description="Helical" evidence="1">
    <location>
        <begin position="104"/>
        <end position="122"/>
    </location>
</feature>
<feature type="transmembrane region" description="Helical" evidence="1">
    <location>
        <begin position="312"/>
        <end position="332"/>
    </location>
</feature>
<dbReference type="Proteomes" id="UP000293519">
    <property type="component" value="Unassembled WGS sequence"/>
</dbReference>
<dbReference type="GO" id="GO:0005886">
    <property type="term" value="C:plasma membrane"/>
    <property type="evidence" value="ECO:0007669"/>
    <property type="project" value="TreeGrafter"/>
</dbReference>
<dbReference type="OrthoDB" id="4325159at2"/>
<sequence length="456" mass="46611">MIDVIILLVLVAAIVVATARFRLHPFLALLGAAFVGAFALRLAPLDIVPTITEAFGRTLGNIGIVIVFGTIIGVILERTGAAIAMAEAILRVLGKRFPGLTMTIIGYIVSIPVFCDSGFVILNSLKKAVTVRTAANPIVMTIALMTGLYSTHVFVPPTPGPIAAAGNYDVLDQLGLIIGLGLIVAAVSAAAGLAFAQLYRKSDIPLLPEESEDAIAANASWEELRASYGKLPSAFVSFLPILVPIILICLGSVAALPTAPFGEESPLTIAFRLLGAPAVALAVGLIVAALALGGARRDNDSFSDRVAEGIRVSAPILLITAAGASFGAVLAASTLDDVLGETLASLGLGIAVPFLVSAALKSAQGSSTVALVTTSTLLFPLLGSLGLDSPIGAVLAVLATGAGAMVVSHANDSYFWVVSQLSRIPVATAYRTLTPATAVQGVAGFAAVWVLSLFLL</sequence>
<comment type="caution">
    <text evidence="2">The sequence shown here is derived from an EMBL/GenBank/DDBJ whole genome shotgun (WGS) entry which is preliminary data.</text>
</comment>
<feature type="transmembrane region" description="Helical" evidence="1">
    <location>
        <begin position="234"/>
        <end position="257"/>
    </location>
</feature>
<evidence type="ECO:0000313" key="3">
    <source>
        <dbReference type="Proteomes" id="UP000293519"/>
    </source>
</evidence>
<dbReference type="RefSeq" id="WP_130281243.1">
    <property type="nucleotide sequence ID" value="NZ_SGWW01000001.1"/>
</dbReference>
<feature type="transmembrane region" description="Helical" evidence="1">
    <location>
        <begin position="269"/>
        <end position="292"/>
    </location>
</feature>
<keyword evidence="1" id="KW-1133">Transmembrane helix</keyword>
<feature type="transmembrane region" description="Helical" evidence="1">
    <location>
        <begin position="59"/>
        <end position="84"/>
    </location>
</feature>
<keyword evidence="1" id="KW-0472">Membrane</keyword>
<proteinExistence type="predicted"/>
<feature type="transmembrane region" description="Helical" evidence="1">
    <location>
        <begin position="27"/>
        <end position="47"/>
    </location>
</feature>
<feature type="transmembrane region" description="Helical" evidence="1">
    <location>
        <begin position="367"/>
        <end position="385"/>
    </location>
</feature>
<dbReference type="PANTHER" id="PTHR30354:SF11">
    <property type="entry name" value="PERMEASE"/>
    <property type="match status" value="1"/>
</dbReference>
<evidence type="ECO:0000313" key="2">
    <source>
        <dbReference type="EMBL" id="RZS59666.1"/>
    </source>
</evidence>
<feature type="transmembrane region" description="Helical" evidence="1">
    <location>
        <begin position="134"/>
        <end position="154"/>
    </location>
</feature>
<dbReference type="AlphaFoldDB" id="A0A4Q7LXD9"/>
<dbReference type="GO" id="GO:0015128">
    <property type="term" value="F:gluconate transmembrane transporter activity"/>
    <property type="evidence" value="ECO:0007669"/>
    <property type="project" value="InterPro"/>
</dbReference>
<feature type="transmembrane region" description="Helical" evidence="1">
    <location>
        <begin position="432"/>
        <end position="455"/>
    </location>
</feature>
<dbReference type="Pfam" id="PF02447">
    <property type="entry name" value="GntP_permease"/>
    <property type="match status" value="1"/>
</dbReference>
<feature type="transmembrane region" description="Helical" evidence="1">
    <location>
        <begin position="391"/>
        <end position="411"/>
    </location>
</feature>